<evidence type="ECO:0008006" key="4">
    <source>
        <dbReference type="Google" id="ProtNLM"/>
    </source>
</evidence>
<evidence type="ECO:0000313" key="2">
    <source>
        <dbReference type="EMBL" id="CAG9811785.1"/>
    </source>
</evidence>
<evidence type="ECO:0000256" key="1">
    <source>
        <dbReference type="SAM" id="Phobius"/>
    </source>
</evidence>
<keyword evidence="1" id="KW-1133">Transmembrane helix</keyword>
<dbReference type="EMBL" id="OU895880">
    <property type="protein sequence ID" value="CAG9811785.1"/>
    <property type="molecule type" value="Genomic_DNA"/>
</dbReference>
<reference evidence="2" key="2">
    <citation type="submission" date="2022-10" db="EMBL/GenBank/DDBJ databases">
        <authorList>
            <consortium name="ENA_rothamsted_submissions"/>
            <consortium name="culmorum"/>
            <person name="King R."/>
        </authorList>
    </citation>
    <scope>NUCLEOTIDE SEQUENCE</scope>
</reference>
<sequence length="135" mass="16020">MDSKRIRIIVILFCVYLLTFGVHLNIYKDDDAECDVIDDNCEEVSILCDVNDDDVDCLQADEEANEQKIKEKVINKFKKLKRFKKRNNDDEQTRDEINRDFYWVAIVGIALTIVCSAIYYRYLIHKCKTKFRQII</sequence>
<dbReference type="AlphaFoldDB" id="A0A9N9SBD4"/>
<organism evidence="2 3">
    <name type="scientific">Chironomus riparius</name>
    <dbReference type="NCBI Taxonomy" id="315576"/>
    <lineage>
        <taxon>Eukaryota</taxon>
        <taxon>Metazoa</taxon>
        <taxon>Ecdysozoa</taxon>
        <taxon>Arthropoda</taxon>
        <taxon>Hexapoda</taxon>
        <taxon>Insecta</taxon>
        <taxon>Pterygota</taxon>
        <taxon>Neoptera</taxon>
        <taxon>Endopterygota</taxon>
        <taxon>Diptera</taxon>
        <taxon>Nematocera</taxon>
        <taxon>Chironomoidea</taxon>
        <taxon>Chironomidae</taxon>
        <taxon>Chironominae</taxon>
        <taxon>Chironomus</taxon>
    </lineage>
</organism>
<gene>
    <name evidence="2" type="ORF">CHIRRI_LOCUS14592</name>
</gene>
<evidence type="ECO:0000313" key="3">
    <source>
        <dbReference type="Proteomes" id="UP001153620"/>
    </source>
</evidence>
<name>A0A9N9SBD4_9DIPT</name>
<reference evidence="2" key="1">
    <citation type="submission" date="2022-01" db="EMBL/GenBank/DDBJ databases">
        <authorList>
            <person name="King R."/>
        </authorList>
    </citation>
    <scope>NUCLEOTIDE SEQUENCE</scope>
</reference>
<proteinExistence type="predicted"/>
<keyword evidence="1" id="KW-0812">Transmembrane</keyword>
<protein>
    <recommendedName>
        <fullName evidence="4">Transmembrane protein</fullName>
    </recommendedName>
</protein>
<keyword evidence="3" id="KW-1185">Reference proteome</keyword>
<feature type="transmembrane region" description="Helical" evidence="1">
    <location>
        <begin position="101"/>
        <end position="122"/>
    </location>
</feature>
<feature type="transmembrane region" description="Helical" evidence="1">
    <location>
        <begin position="7"/>
        <end position="26"/>
    </location>
</feature>
<accession>A0A9N9SBD4</accession>
<keyword evidence="1" id="KW-0472">Membrane</keyword>
<dbReference type="Proteomes" id="UP001153620">
    <property type="component" value="Chromosome 4"/>
</dbReference>